<gene>
    <name evidence="2" type="ORF">PSON_ATCC_30995.1.T1010030</name>
</gene>
<feature type="domain" description="Helicase C-terminal" evidence="1">
    <location>
        <begin position="21"/>
        <end position="86"/>
    </location>
</feature>
<dbReference type="InterPro" id="IPR001650">
    <property type="entry name" value="Helicase_C-like"/>
</dbReference>
<evidence type="ECO:0000259" key="1">
    <source>
        <dbReference type="Pfam" id="PF00271"/>
    </source>
</evidence>
<sequence>MNLHYKELSNFLFKLIKKKEWKFDTLCDIYETITILQTVIFCSTKQKCEWLTNKMRYLNFYGAQMNGNMSYQEREKIMTDFIQGNQNS</sequence>
<comment type="caution">
    <text evidence="2">The sequence shown here is derived from an EMBL/GenBank/DDBJ whole genome shotgun (WGS) entry which is preliminary data.</text>
</comment>
<evidence type="ECO:0000313" key="3">
    <source>
        <dbReference type="Proteomes" id="UP000692954"/>
    </source>
</evidence>
<name>A0A8S1QC96_9CILI</name>
<keyword evidence="3" id="KW-1185">Reference proteome</keyword>
<proteinExistence type="predicted"/>
<dbReference type="EMBL" id="CAJJDN010000101">
    <property type="protein sequence ID" value="CAD8112501.1"/>
    <property type="molecule type" value="Genomic_DNA"/>
</dbReference>
<dbReference type="OrthoDB" id="10265785at2759"/>
<evidence type="ECO:0000313" key="2">
    <source>
        <dbReference type="EMBL" id="CAD8112501.1"/>
    </source>
</evidence>
<dbReference type="AlphaFoldDB" id="A0A8S1QC96"/>
<accession>A0A8S1QC96</accession>
<reference evidence="2" key="1">
    <citation type="submission" date="2021-01" db="EMBL/GenBank/DDBJ databases">
        <authorList>
            <consortium name="Genoscope - CEA"/>
            <person name="William W."/>
        </authorList>
    </citation>
    <scope>NUCLEOTIDE SEQUENCE</scope>
</reference>
<dbReference type="Pfam" id="PF00271">
    <property type="entry name" value="Helicase_C"/>
    <property type="match status" value="1"/>
</dbReference>
<organism evidence="2 3">
    <name type="scientific">Paramecium sonneborni</name>
    <dbReference type="NCBI Taxonomy" id="65129"/>
    <lineage>
        <taxon>Eukaryota</taxon>
        <taxon>Sar</taxon>
        <taxon>Alveolata</taxon>
        <taxon>Ciliophora</taxon>
        <taxon>Intramacronucleata</taxon>
        <taxon>Oligohymenophorea</taxon>
        <taxon>Peniculida</taxon>
        <taxon>Parameciidae</taxon>
        <taxon>Paramecium</taxon>
    </lineage>
</organism>
<dbReference type="Proteomes" id="UP000692954">
    <property type="component" value="Unassembled WGS sequence"/>
</dbReference>
<protein>
    <recommendedName>
        <fullName evidence="1">Helicase C-terminal domain-containing protein</fullName>
    </recommendedName>
</protein>